<name>A0A917BKN9_9MICO</name>
<dbReference type="EMBL" id="BMEM01000001">
    <property type="protein sequence ID" value="GGF47906.1"/>
    <property type="molecule type" value="Genomic_DNA"/>
</dbReference>
<dbReference type="Pfam" id="PF18859">
    <property type="entry name" value="acVLRF1"/>
    <property type="match status" value="1"/>
</dbReference>
<gene>
    <name evidence="2" type="ORF">GCM10011366_14640</name>
</gene>
<feature type="domain" description="Actinobacteria/chloroflexi VLRF1 release factor" evidence="1">
    <location>
        <begin position="86"/>
        <end position="223"/>
    </location>
</feature>
<accession>A0A917BKN9</accession>
<dbReference type="Proteomes" id="UP000605670">
    <property type="component" value="Unassembled WGS sequence"/>
</dbReference>
<sequence length="227" mass="23735">MSPPRLVEVAPERLAGWVERFGASHGDVTWSVDRATSPSSCLLTAADGSWARLTGWGPVLEGTGAAGEVTLLPEGKQCHLCAPPVLLVVLVRRGGYAVAVAAATGELVAHKVGTRHVQGRTAAGGWSQQRYARRRANQADELVGAVVGHASRVLGEGEAAVGPVGGLLLGGDRTLVAEVLDELASGPLTPLHGIPRRELWDLPDPRRAVLDDAVRRGRAVLVEVVNA</sequence>
<dbReference type="InterPro" id="IPR040783">
    <property type="entry name" value="VLRF1"/>
</dbReference>
<dbReference type="NCBIfam" id="NF041024">
    <property type="entry name" value="acVLRF1_NCBI"/>
    <property type="match status" value="1"/>
</dbReference>
<evidence type="ECO:0000259" key="1">
    <source>
        <dbReference type="Pfam" id="PF18859"/>
    </source>
</evidence>
<proteinExistence type="predicted"/>
<evidence type="ECO:0000313" key="2">
    <source>
        <dbReference type="EMBL" id="GGF47906.1"/>
    </source>
</evidence>
<comment type="caution">
    <text evidence="2">The sequence shown here is derived from an EMBL/GenBank/DDBJ whole genome shotgun (WGS) entry which is preliminary data.</text>
</comment>
<dbReference type="InterPro" id="IPR042226">
    <property type="entry name" value="eFR1_2_sf"/>
</dbReference>
<dbReference type="SUPFAM" id="SSF53137">
    <property type="entry name" value="Translational machinery components"/>
    <property type="match status" value="1"/>
</dbReference>
<reference evidence="2" key="1">
    <citation type="journal article" date="2014" name="Int. J. Syst. Evol. Microbiol.">
        <title>Complete genome sequence of Corynebacterium casei LMG S-19264T (=DSM 44701T), isolated from a smear-ripened cheese.</title>
        <authorList>
            <consortium name="US DOE Joint Genome Institute (JGI-PGF)"/>
            <person name="Walter F."/>
            <person name="Albersmeier A."/>
            <person name="Kalinowski J."/>
            <person name="Ruckert C."/>
        </authorList>
    </citation>
    <scope>NUCLEOTIDE SEQUENCE</scope>
    <source>
        <strain evidence="2">CGMCC 1.12160</strain>
    </source>
</reference>
<dbReference type="RefSeq" id="WP_229735001.1">
    <property type="nucleotide sequence ID" value="NZ_BAABKH010000005.1"/>
</dbReference>
<organism evidence="2 3">
    <name type="scientific">Ornithinimicrobium tianjinense</name>
    <dbReference type="NCBI Taxonomy" id="1195761"/>
    <lineage>
        <taxon>Bacteria</taxon>
        <taxon>Bacillati</taxon>
        <taxon>Actinomycetota</taxon>
        <taxon>Actinomycetes</taxon>
        <taxon>Micrococcales</taxon>
        <taxon>Ornithinimicrobiaceae</taxon>
        <taxon>Ornithinimicrobium</taxon>
    </lineage>
</organism>
<dbReference type="Gene3D" id="3.30.420.60">
    <property type="entry name" value="eRF1 domain 2"/>
    <property type="match status" value="1"/>
</dbReference>
<protein>
    <recommendedName>
        <fullName evidence="1">Actinobacteria/chloroflexi VLRF1 release factor domain-containing protein</fullName>
    </recommendedName>
</protein>
<dbReference type="AlphaFoldDB" id="A0A917BKN9"/>
<evidence type="ECO:0000313" key="3">
    <source>
        <dbReference type="Proteomes" id="UP000605670"/>
    </source>
</evidence>
<reference evidence="2" key="2">
    <citation type="submission" date="2020-09" db="EMBL/GenBank/DDBJ databases">
        <authorList>
            <person name="Sun Q."/>
            <person name="Zhou Y."/>
        </authorList>
    </citation>
    <scope>NUCLEOTIDE SEQUENCE</scope>
    <source>
        <strain evidence="2">CGMCC 1.12160</strain>
    </source>
</reference>
<keyword evidence="3" id="KW-1185">Reference proteome</keyword>